<dbReference type="SUPFAM" id="SSF52540">
    <property type="entry name" value="P-loop containing nucleoside triphosphate hydrolases"/>
    <property type="match status" value="1"/>
</dbReference>
<dbReference type="InterPro" id="IPR001789">
    <property type="entry name" value="Sig_transdc_resp-reg_receiver"/>
</dbReference>
<dbReference type="Gene3D" id="1.10.10.60">
    <property type="entry name" value="Homeodomain-like"/>
    <property type="match status" value="1"/>
</dbReference>
<evidence type="ECO:0000256" key="4">
    <source>
        <dbReference type="ARBA" id="ARBA00022741"/>
    </source>
</evidence>
<evidence type="ECO:0000256" key="7">
    <source>
        <dbReference type="ARBA" id="ARBA00023015"/>
    </source>
</evidence>
<dbReference type="SMART" id="SM00382">
    <property type="entry name" value="AAA"/>
    <property type="match status" value="1"/>
</dbReference>
<dbReference type="InterPro" id="IPR027417">
    <property type="entry name" value="P-loop_NTPase"/>
</dbReference>
<keyword evidence="15" id="KW-1185">Reference proteome</keyword>
<dbReference type="PROSITE" id="PS00676">
    <property type="entry name" value="SIGMA54_INTERACT_2"/>
    <property type="match status" value="1"/>
</dbReference>
<evidence type="ECO:0000256" key="11">
    <source>
        <dbReference type="PROSITE-ProRule" id="PRU00169"/>
    </source>
</evidence>
<dbReference type="AlphaFoldDB" id="A0A1X6ZXJ0"/>
<organism evidence="14 15">
    <name type="scientific">Pseudooceanicola marinus</name>
    <dbReference type="NCBI Taxonomy" id="396013"/>
    <lineage>
        <taxon>Bacteria</taxon>
        <taxon>Pseudomonadati</taxon>
        <taxon>Pseudomonadota</taxon>
        <taxon>Alphaproteobacteria</taxon>
        <taxon>Rhodobacterales</taxon>
        <taxon>Paracoccaceae</taxon>
        <taxon>Pseudooceanicola</taxon>
    </lineage>
</organism>
<dbReference type="GO" id="GO:0043565">
    <property type="term" value="F:sequence-specific DNA binding"/>
    <property type="evidence" value="ECO:0007669"/>
    <property type="project" value="InterPro"/>
</dbReference>
<dbReference type="InterPro" id="IPR002197">
    <property type="entry name" value="HTH_Fis"/>
</dbReference>
<evidence type="ECO:0000256" key="8">
    <source>
        <dbReference type="ARBA" id="ARBA00023125"/>
    </source>
</evidence>
<dbReference type="InterPro" id="IPR002078">
    <property type="entry name" value="Sigma_54_int"/>
</dbReference>
<evidence type="ECO:0000259" key="13">
    <source>
        <dbReference type="PROSITE" id="PS50110"/>
    </source>
</evidence>
<dbReference type="InterPro" id="IPR025943">
    <property type="entry name" value="Sigma_54_int_dom_ATP-bd_2"/>
</dbReference>
<dbReference type="GO" id="GO:0000160">
    <property type="term" value="P:phosphorelay signal transduction system"/>
    <property type="evidence" value="ECO:0007669"/>
    <property type="project" value="UniProtKB-KW"/>
</dbReference>
<dbReference type="PROSITE" id="PS50110">
    <property type="entry name" value="RESPONSE_REGULATORY"/>
    <property type="match status" value="1"/>
</dbReference>
<keyword evidence="7" id="KW-0805">Transcription regulation</keyword>
<dbReference type="SUPFAM" id="SSF46689">
    <property type="entry name" value="Homeodomain-like"/>
    <property type="match status" value="1"/>
</dbReference>
<dbReference type="RefSeq" id="WP_085889328.1">
    <property type="nucleotide sequence ID" value="NZ_FWFN01000007.1"/>
</dbReference>
<dbReference type="SUPFAM" id="SSF52172">
    <property type="entry name" value="CheY-like"/>
    <property type="match status" value="1"/>
</dbReference>
<feature type="modified residue" description="4-aspartylphosphate" evidence="11">
    <location>
        <position position="72"/>
    </location>
</feature>
<reference evidence="15" key="1">
    <citation type="submission" date="2017-03" db="EMBL/GenBank/DDBJ databases">
        <authorList>
            <person name="Rodrigo-Torres L."/>
            <person name="Arahal R.D."/>
            <person name="Lucena T."/>
        </authorList>
    </citation>
    <scope>NUCLEOTIDE SEQUENCE [LARGE SCALE GENOMIC DNA]</scope>
    <source>
        <strain evidence="15">CECT 7751</strain>
    </source>
</reference>
<dbReference type="PRINTS" id="PR01590">
    <property type="entry name" value="HTHFIS"/>
</dbReference>
<dbReference type="PANTHER" id="PTHR32071:SF91">
    <property type="entry name" value="TUNGSTATE-RESPONSIVE TWO COMPONENT SIGMA54-DEPENDENT SIGNAL TRANSDUCTION SYSTEM RESPONSE REGULATOR FIS FAMILY"/>
    <property type="match status" value="1"/>
</dbReference>
<keyword evidence="9" id="KW-0010">Activator</keyword>
<dbReference type="Pfam" id="PF02954">
    <property type="entry name" value="HTH_8"/>
    <property type="match status" value="1"/>
</dbReference>
<dbReference type="PROSITE" id="PS00688">
    <property type="entry name" value="SIGMA54_INTERACT_3"/>
    <property type="match status" value="1"/>
</dbReference>
<evidence type="ECO:0000313" key="15">
    <source>
        <dbReference type="Proteomes" id="UP000193963"/>
    </source>
</evidence>
<sequence>MQIVEERREAGEGTLTDHLRAARVLVVDDEPGMRNFLVKVLTPYCREVAEAADAAQAGACLAERHFDIMILDNMMPGQTGIDWLAEQRERGGFTDTIMVTAYADLETAIEAMRAGASDFVLKPFRSNQLLNAVRRCMQMAALRRENTLLRRELENTDLGRRRRHELVGTSRALEEVRASLDRLKDIDTPVLITGASGTGKEVAARHLHHISARASRPFVPISCGAIPAEMIEMELFGHAPGAFPGAGEGREGLLASAQGGTVFLDEVAGLGPAAQTALLRVLEDGMIRPVGTERDTQLDLRFVLATSKDLAREVAEGRFREDLLFRINVLELRMPPLSRRETDVIELAELFLEELGARLRLAPLTIDSATRAAMLRHDWPGNIRELRNFIERSLIFGRFPLETLAPARGEEIAPLDEVERRQILTALEAVGGNRTEAARRLGVSRKTIDRKCAAWGL</sequence>
<dbReference type="Pfam" id="PF00072">
    <property type="entry name" value="Response_reg"/>
    <property type="match status" value="1"/>
</dbReference>
<comment type="subunit">
    <text evidence="2">Interacts with sigma-54.</text>
</comment>
<evidence type="ECO:0000256" key="9">
    <source>
        <dbReference type="ARBA" id="ARBA00023159"/>
    </source>
</evidence>
<proteinExistence type="predicted"/>
<comment type="function">
    <text evidence="1">Required for activation of most nif operons, which are directly involved in nitrogen fixation.</text>
</comment>
<keyword evidence="6" id="KW-0902">Two-component regulatory system</keyword>
<dbReference type="OrthoDB" id="9802388at2"/>
<dbReference type="Pfam" id="PF25601">
    <property type="entry name" value="AAA_lid_14"/>
    <property type="match status" value="1"/>
</dbReference>
<keyword evidence="5" id="KW-0067">ATP-binding</keyword>
<dbReference type="InterPro" id="IPR025944">
    <property type="entry name" value="Sigma_54_int_dom_CS"/>
</dbReference>
<dbReference type="InterPro" id="IPR011006">
    <property type="entry name" value="CheY-like_superfamily"/>
</dbReference>
<evidence type="ECO:0000256" key="5">
    <source>
        <dbReference type="ARBA" id="ARBA00022840"/>
    </source>
</evidence>
<dbReference type="Gene3D" id="3.40.50.300">
    <property type="entry name" value="P-loop containing nucleotide triphosphate hydrolases"/>
    <property type="match status" value="1"/>
</dbReference>
<keyword evidence="10" id="KW-0804">Transcription</keyword>
<dbReference type="CDD" id="cd00009">
    <property type="entry name" value="AAA"/>
    <property type="match status" value="1"/>
</dbReference>
<evidence type="ECO:0000256" key="2">
    <source>
        <dbReference type="ARBA" id="ARBA00011135"/>
    </source>
</evidence>
<dbReference type="Gene3D" id="3.40.50.2300">
    <property type="match status" value="1"/>
</dbReference>
<protein>
    <recommendedName>
        <fullName evidence="3">Nif-specific regulatory protein</fullName>
    </recommendedName>
</protein>
<dbReference type="Gene3D" id="1.10.8.60">
    <property type="match status" value="1"/>
</dbReference>
<name>A0A1X6ZXJ0_9RHOB</name>
<dbReference type="GO" id="GO:0006355">
    <property type="term" value="P:regulation of DNA-templated transcription"/>
    <property type="evidence" value="ECO:0007669"/>
    <property type="project" value="InterPro"/>
</dbReference>
<keyword evidence="8" id="KW-0238">DNA-binding</keyword>
<dbReference type="CDD" id="cd00156">
    <property type="entry name" value="REC"/>
    <property type="match status" value="1"/>
</dbReference>
<evidence type="ECO:0000259" key="12">
    <source>
        <dbReference type="PROSITE" id="PS50045"/>
    </source>
</evidence>
<keyword evidence="4" id="KW-0547">Nucleotide-binding</keyword>
<dbReference type="InterPro" id="IPR003593">
    <property type="entry name" value="AAA+_ATPase"/>
</dbReference>
<evidence type="ECO:0000256" key="6">
    <source>
        <dbReference type="ARBA" id="ARBA00023012"/>
    </source>
</evidence>
<evidence type="ECO:0000256" key="1">
    <source>
        <dbReference type="ARBA" id="ARBA00002167"/>
    </source>
</evidence>
<dbReference type="Pfam" id="PF00158">
    <property type="entry name" value="Sigma54_activat"/>
    <property type="match status" value="1"/>
</dbReference>
<accession>A0A1X6ZXJ0</accession>
<evidence type="ECO:0000313" key="14">
    <source>
        <dbReference type="EMBL" id="SLN64614.1"/>
    </source>
</evidence>
<evidence type="ECO:0000256" key="3">
    <source>
        <dbReference type="ARBA" id="ARBA00015308"/>
    </source>
</evidence>
<dbReference type="SMART" id="SM00448">
    <property type="entry name" value="REC"/>
    <property type="match status" value="1"/>
</dbReference>
<dbReference type="PANTHER" id="PTHR32071">
    <property type="entry name" value="TRANSCRIPTIONAL REGULATORY PROTEIN"/>
    <property type="match status" value="1"/>
</dbReference>
<dbReference type="GO" id="GO:0005524">
    <property type="term" value="F:ATP binding"/>
    <property type="evidence" value="ECO:0007669"/>
    <property type="project" value="UniProtKB-KW"/>
</dbReference>
<dbReference type="InterPro" id="IPR009057">
    <property type="entry name" value="Homeodomain-like_sf"/>
</dbReference>
<dbReference type="PROSITE" id="PS50045">
    <property type="entry name" value="SIGMA54_INTERACT_4"/>
    <property type="match status" value="1"/>
</dbReference>
<dbReference type="FunFam" id="3.40.50.300:FF:000006">
    <property type="entry name" value="DNA-binding transcriptional regulator NtrC"/>
    <property type="match status" value="1"/>
</dbReference>
<feature type="domain" description="Response regulatory" evidence="13">
    <location>
        <begin position="23"/>
        <end position="137"/>
    </location>
</feature>
<dbReference type="Proteomes" id="UP000193963">
    <property type="component" value="Unassembled WGS sequence"/>
</dbReference>
<gene>
    <name evidence="14" type="primary">zraR</name>
    <name evidence="14" type="ORF">PSM7751_03290</name>
</gene>
<feature type="domain" description="Sigma-54 factor interaction" evidence="12">
    <location>
        <begin position="166"/>
        <end position="395"/>
    </location>
</feature>
<dbReference type="EMBL" id="FWFN01000007">
    <property type="protein sequence ID" value="SLN64614.1"/>
    <property type="molecule type" value="Genomic_DNA"/>
</dbReference>
<dbReference type="InterPro" id="IPR058031">
    <property type="entry name" value="AAA_lid_NorR"/>
</dbReference>
<keyword evidence="11" id="KW-0597">Phosphoprotein</keyword>
<evidence type="ECO:0000256" key="10">
    <source>
        <dbReference type="ARBA" id="ARBA00023163"/>
    </source>
</evidence>